<gene>
    <name evidence="2" type="ORF">D4100_20865</name>
</gene>
<dbReference type="PROSITE" id="PS51534">
    <property type="entry name" value="SEFIR"/>
    <property type="match status" value="1"/>
</dbReference>
<comment type="caution">
    <text evidence="2">The sequence shown here is derived from an EMBL/GenBank/DDBJ whole genome shotgun (WGS) entry which is preliminary data.</text>
</comment>
<name>A0AA92X527_9GAMM</name>
<dbReference type="Pfam" id="PF08357">
    <property type="entry name" value="SEFIR"/>
    <property type="match status" value="1"/>
</dbReference>
<dbReference type="Gene3D" id="3.40.50.10140">
    <property type="entry name" value="Toll/interleukin-1 receptor homology (TIR) domain"/>
    <property type="match status" value="1"/>
</dbReference>
<keyword evidence="3" id="KW-1185">Reference proteome</keyword>
<evidence type="ECO:0000313" key="3">
    <source>
        <dbReference type="Proteomes" id="UP000284338"/>
    </source>
</evidence>
<dbReference type="AlphaFoldDB" id="A0AA92X527"/>
<dbReference type="EMBL" id="QYYG01000008">
    <property type="protein sequence ID" value="RJF53857.1"/>
    <property type="molecule type" value="Genomic_DNA"/>
</dbReference>
<evidence type="ECO:0000313" key="2">
    <source>
        <dbReference type="EMBL" id="RJF53857.1"/>
    </source>
</evidence>
<reference evidence="2 3" key="1">
    <citation type="submission" date="2018-09" db="EMBL/GenBank/DDBJ databases">
        <title>Draft genome of a novel serratia sp. strain with antifungal activity.</title>
        <authorList>
            <person name="Dichmann S.I."/>
            <person name="Park B.P."/>
            <person name="Pathiraja D."/>
            <person name="Choi I.-G."/>
            <person name="Stougaard P."/>
            <person name="Hennessy R.C."/>
        </authorList>
    </citation>
    <scope>NUCLEOTIDE SEQUENCE [LARGE SCALE GENOMIC DNA]</scope>
    <source>
        <strain evidence="2 3">S40</strain>
    </source>
</reference>
<organism evidence="2 3">
    <name type="scientific">Serratia inhibens</name>
    <dbReference type="NCBI Taxonomy" id="2338073"/>
    <lineage>
        <taxon>Bacteria</taxon>
        <taxon>Pseudomonadati</taxon>
        <taxon>Pseudomonadota</taxon>
        <taxon>Gammaproteobacteria</taxon>
        <taxon>Enterobacterales</taxon>
        <taxon>Yersiniaceae</taxon>
        <taxon>Serratia</taxon>
    </lineage>
</organism>
<protein>
    <recommendedName>
        <fullName evidence="1">SEFIR domain-containing protein</fullName>
    </recommendedName>
</protein>
<proteinExistence type="predicted"/>
<accession>A0AA92X527</accession>
<sequence>MLYVIHLFVLKNLKGSIMKDGAKSPKVFISYCWDGQSRQEKIEGLVQRLAADGIDSIVDLYDLKEGDDKYHFMEKMVTDETVSHVLVICDKSYSDKANERRAGVGTESQIISQEIYSKVSQSKFIPLIYELDENNNACTPVFLKSRIYLDFSSPEKENSNWERFVRLLYGQPELVKPALGQRPAYLNVKETKNTYGMDAKLRTLKSALLSDKVAISIYRDDFLDSCFQFVDSLRVRVAPTKEEDFAQKVIDDFKQLVIARNLLVDWCLMEAKYNKDDFSDSLLYTLEKLMELSSRPAEMNSWNDVYFHAHRAFTYECFLYIVAALIKCENFSTAHDVFTSHYKLPDTSSYNNVDFCGFEELYYQSDFLQEKLAPPGRRLNSTMAELMKINANRDDLKFSDIIQADLISTMFMLIKPMALWYPQTLNYASYPAKFPFFIRAAQHKNFMKLLKLTGFDNKKELKESIMNGLTLLDNRGFGGGFRNMSYSSMLNIEGWDTIK</sequence>
<dbReference type="InterPro" id="IPR035897">
    <property type="entry name" value="Toll_tir_struct_dom_sf"/>
</dbReference>
<dbReference type="Proteomes" id="UP000284338">
    <property type="component" value="Unassembled WGS sequence"/>
</dbReference>
<dbReference type="InterPro" id="IPR013568">
    <property type="entry name" value="SEFIR_dom"/>
</dbReference>
<evidence type="ECO:0000259" key="1">
    <source>
        <dbReference type="PROSITE" id="PS51534"/>
    </source>
</evidence>
<feature type="domain" description="SEFIR" evidence="1">
    <location>
        <begin position="24"/>
        <end position="160"/>
    </location>
</feature>